<sequence>MALTDEDMRWLGRCAELAREALDAGDGDATAHPELAIARLPVSAVAAHLVADGPAPELREEMMALYAARFRP</sequence>
<comment type="caution">
    <text evidence="1">The sequence shown here is derived from an EMBL/GenBank/DDBJ whole genome shotgun (WGS) entry which is preliminary data.</text>
</comment>
<organism evidence="1 2">
    <name type="scientific">Candidatus Mycolicibacterium alkanivorans</name>
    <dbReference type="NCBI Taxonomy" id="2954114"/>
    <lineage>
        <taxon>Bacteria</taxon>
        <taxon>Bacillati</taxon>
        <taxon>Actinomycetota</taxon>
        <taxon>Actinomycetes</taxon>
        <taxon>Mycobacteriales</taxon>
        <taxon>Mycobacteriaceae</taxon>
        <taxon>Mycolicibacterium</taxon>
    </lineage>
</organism>
<dbReference type="EMBL" id="JAIVFL010000001">
    <property type="protein sequence ID" value="MCI4675728.1"/>
    <property type="molecule type" value="Genomic_DNA"/>
</dbReference>
<evidence type="ECO:0000313" key="1">
    <source>
        <dbReference type="EMBL" id="MCI4675728.1"/>
    </source>
</evidence>
<proteinExistence type="predicted"/>
<reference evidence="1" key="1">
    <citation type="journal article" date="2022" name="ISME J.">
        <title>Identification of active gaseous-alkane degraders at natural gas seeps.</title>
        <authorList>
            <person name="Farhan Ul Haque M."/>
            <person name="Hernandez M."/>
            <person name="Crombie A.T."/>
            <person name="Murrell J.C."/>
        </authorList>
    </citation>
    <scope>NUCLEOTIDE SEQUENCE</scope>
    <source>
        <strain evidence="1">ANDR5</strain>
    </source>
</reference>
<dbReference type="Proteomes" id="UP001139068">
    <property type="component" value="Unassembled WGS sequence"/>
</dbReference>
<gene>
    <name evidence="1" type="ORF">K9U37_12895</name>
</gene>
<evidence type="ECO:0000313" key="2">
    <source>
        <dbReference type="Proteomes" id="UP001139068"/>
    </source>
</evidence>
<name>A0ABS9YXA2_9MYCO</name>
<accession>A0ABS9YXA2</accession>
<keyword evidence="2" id="KW-1185">Reference proteome</keyword>
<dbReference type="RefSeq" id="WP_243072008.1">
    <property type="nucleotide sequence ID" value="NZ_JAIVFL010000001.1"/>
</dbReference>
<protein>
    <submittedName>
        <fullName evidence="1">Uncharacterized protein</fullName>
    </submittedName>
</protein>